<comment type="similarity">
    <text evidence="2 6">Belongs to the transposase mutator family.</text>
</comment>
<dbReference type="Pfam" id="PF00872">
    <property type="entry name" value="Transposase_mut"/>
    <property type="match status" value="1"/>
</dbReference>
<keyword evidence="3 6" id="KW-0815">Transposition</keyword>
<dbReference type="EMBL" id="AP025017">
    <property type="protein sequence ID" value="BDA65022.1"/>
    <property type="molecule type" value="Genomic_DNA"/>
</dbReference>
<evidence type="ECO:0000313" key="7">
    <source>
        <dbReference type="EMBL" id="BDA65022.1"/>
    </source>
</evidence>
<gene>
    <name evidence="7" type="ORF">MANAM107_18560</name>
    <name evidence="8" type="ORF">MANAM107_21180</name>
</gene>
<evidence type="ECO:0000313" key="8">
    <source>
        <dbReference type="EMBL" id="BDA65284.1"/>
    </source>
</evidence>
<accession>A0ABN6K8P8</accession>
<dbReference type="PANTHER" id="PTHR33217:SF8">
    <property type="entry name" value="MUTATOR FAMILY TRANSPOSASE"/>
    <property type="match status" value="1"/>
</dbReference>
<keyword evidence="4 6" id="KW-0238">DNA-binding</keyword>
<evidence type="ECO:0000256" key="5">
    <source>
        <dbReference type="ARBA" id="ARBA00023172"/>
    </source>
</evidence>
<sequence>MRDISHHLRKTLGVDLSSATITPGSLTRCAGAVMDWQQRPLEAFYPVVYLDAIRIKIRQGNRVANRAAHIAIGVDMEGIKHVP</sequence>
<protein>
    <recommendedName>
        <fullName evidence="6">Mutator family transposase</fullName>
    </recommendedName>
</protein>
<dbReference type="PANTHER" id="PTHR33217">
    <property type="entry name" value="TRANSPOSASE FOR INSERTION SEQUENCE ELEMENT IS1081"/>
    <property type="match status" value="1"/>
</dbReference>
<keyword evidence="9" id="KW-1185">Reference proteome</keyword>
<comment type="function">
    <text evidence="1 6">Required for the transposition of the insertion element.</text>
</comment>
<evidence type="ECO:0000256" key="3">
    <source>
        <dbReference type="ARBA" id="ARBA00022578"/>
    </source>
</evidence>
<evidence type="ECO:0000256" key="2">
    <source>
        <dbReference type="ARBA" id="ARBA00010961"/>
    </source>
</evidence>
<evidence type="ECO:0000313" key="9">
    <source>
        <dbReference type="Proteomes" id="UP000824496"/>
    </source>
</evidence>
<keyword evidence="6" id="KW-0814">Transposable element</keyword>
<dbReference type="Proteomes" id="UP000824496">
    <property type="component" value="Chromosome"/>
</dbReference>
<evidence type="ECO:0000256" key="4">
    <source>
        <dbReference type="ARBA" id="ARBA00023125"/>
    </source>
</evidence>
<reference evidence="7 9" key="1">
    <citation type="submission" date="2021-08" db="EMBL/GenBank/DDBJ databases">
        <title>Whole genome sequence of novel Actinomyces species strain MAS-1.</title>
        <authorList>
            <person name="Saito M."/>
            <person name="Kuwahara N."/>
            <person name="Takizawa T."/>
            <person name="Gotouda H."/>
            <person name="Ochiai T."/>
        </authorList>
    </citation>
    <scope>NUCLEOTIDE SEQUENCE [LARGE SCALE GENOMIC DNA]</scope>
    <source>
        <strain evidence="7 9">MAS-1</strain>
    </source>
</reference>
<dbReference type="InterPro" id="IPR001207">
    <property type="entry name" value="Transposase_mutator"/>
</dbReference>
<evidence type="ECO:0000256" key="6">
    <source>
        <dbReference type="RuleBase" id="RU365089"/>
    </source>
</evidence>
<dbReference type="EMBL" id="AP025017">
    <property type="protein sequence ID" value="BDA65284.1"/>
    <property type="molecule type" value="Genomic_DNA"/>
</dbReference>
<evidence type="ECO:0000256" key="1">
    <source>
        <dbReference type="ARBA" id="ARBA00002190"/>
    </source>
</evidence>
<keyword evidence="5 6" id="KW-0233">DNA recombination</keyword>
<name>A0ABN6K8P8_9ACTO</name>
<proteinExistence type="inferred from homology"/>
<organism evidence="7 9">
    <name type="scientific">Actinomyces capricornis</name>
    <dbReference type="NCBI Taxonomy" id="2755559"/>
    <lineage>
        <taxon>Bacteria</taxon>
        <taxon>Bacillati</taxon>
        <taxon>Actinomycetota</taxon>
        <taxon>Actinomycetes</taxon>
        <taxon>Actinomycetales</taxon>
        <taxon>Actinomycetaceae</taxon>
        <taxon>Actinomyces</taxon>
    </lineage>
</organism>